<evidence type="ECO:0000256" key="2">
    <source>
        <dbReference type="ARBA" id="ARBA00022475"/>
    </source>
</evidence>
<dbReference type="NCBIfam" id="TIGR03924">
    <property type="entry name" value="T7SS_EccC_a"/>
    <property type="match status" value="1"/>
</dbReference>
<proteinExistence type="predicted"/>
<keyword evidence="14" id="KW-1185">Reference proteome</keyword>
<evidence type="ECO:0000256" key="7">
    <source>
        <dbReference type="ARBA" id="ARBA00022989"/>
    </source>
</evidence>
<feature type="binding site" evidence="9">
    <location>
        <begin position="488"/>
        <end position="495"/>
    </location>
    <ligand>
        <name>ATP</name>
        <dbReference type="ChEBI" id="CHEBI:30616"/>
    </ligand>
</feature>
<comment type="subcellular location">
    <subcellularLocation>
        <location evidence="1">Cell membrane</location>
        <topology evidence="1">Multi-pass membrane protein</topology>
    </subcellularLocation>
</comment>
<dbReference type="Gene3D" id="3.40.50.300">
    <property type="entry name" value="P-loop containing nucleotide triphosphate hydrolases"/>
    <property type="match status" value="4"/>
</dbReference>
<dbReference type="InterPro" id="IPR023837">
    <property type="entry name" value="EccCb-like_Actinobacteria"/>
</dbReference>
<evidence type="ECO:0000256" key="5">
    <source>
        <dbReference type="ARBA" id="ARBA00022741"/>
    </source>
</evidence>
<feature type="domain" description="FtsK" evidence="12">
    <location>
        <begin position="465"/>
        <end position="665"/>
    </location>
</feature>
<dbReference type="GO" id="GO:0003677">
    <property type="term" value="F:DNA binding"/>
    <property type="evidence" value="ECO:0007669"/>
    <property type="project" value="InterPro"/>
</dbReference>
<evidence type="ECO:0000256" key="10">
    <source>
        <dbReference type="SAM" id="MobiDB-lite"/>
    </source>
</evidence>
<keyword evidence="7 11" id="KW-1133">Transmembrane helix</keyword>
<dbReference type="PANTHER" id="PTHR22683">
    <property type="entry name" value="SPORULATION PROTEIN RELATED"/>
    <property type="match status" value="1"/>
</dbReference>
<reference evidence="13 14" key="1">
    <citation type="submission" date="2019-07" db="EMBL/GenBank/DDBJ databases">
        <title>Whole genome shotgun sequence of Agrococcus baldri NBRC 103055.</title>
        <authorList>
            <person name="Hosoyama A."/>
            <person name="Uohara A."/>
            <person name="Ohji S."/>
            <person name="Ichikawa N."/>
        </authorList>
    </citation>
    <scope>NUCLEOTIDE SEQUENCE [LARGE SCALE GENOMIC DNA]</scope>
    <source>
        <strain evidence="13 14">NBRC 103055</strain>
    </source>
</reference>
<dbReference type="RefSeq" id="WP_146797102.1">
    <property type="nucleotide sequence ID" value="NZ_BJUU01000028.1"/>
</dbReference>
<gene>
    <name evidence="13" type="ORF">ABA31_28230</name>
</gene>
<dbReference type="PANTHER" id="PTHR22683:SF1">
    <property type="entry name" value="TYPE VII SECRETION SYSTEM PROTEIN ESSC"/>
    <property type="match status" value="1"/>
</dbReference>
<feature type="binding site" evidence="9">
    <location>
        <begin position="1117"/>
        <end position="1124"/>
    </location>
    <ligand>
        <name>ATP</name>
        <dbReference type="ChEBI" id="CHEBI:30616"/>
    </ligand>
</feature>
<evidence type="ECO:0000256" key="11">
    <source>
        <dbReference type="SAM" id="Phobius"/>
    </source>
</evidence>
<evidence type="ECO:0000256" key="8">
    <source>
        <dbReference type="ARBA" id="ARBA00023136"/>
    </source>
</evidence>
<dbReference type="PROSITE" id="PS50901">
    <property type="entry name" value="FTSK"/>
    <property type="match status" value="3"/>
</dbReference>
<dbReference type="InterPro" id="IPR003593">
    <property type="entry name" value="AAA+_ATPase"/>
</dbReference>
<dbReference type="SMART" id="SM00382">
    <property type="entry name" value="AAA"/>
    <property type="match status" value="3"/>
</dbReference>
<name>A0AA87REY6_9MICO</name>
<dbReference type="Proteomes" id="UP000321749">
    <property type="component" value="Unassembled WGS sequence"/>
</dbReference>
<feature type="region of interest" description="Disordered" evidence="10">
    <location>
        <begin position="732"/>
        <end position="752"/>
    </location>
</feature>
<sequence>MSRELFHRPTRITTPVEAPPEEVLAAPPPIVEEQQGPPIQMLLPIVGAMTSVIMMVVLRNGQPLFLVLAGVMFLVAVVGGVGFALSSRGRAARQARFRRGLYLDYLERFREGLRERAQEAKESALLLDPEPAALAGIVRDPARLWERRRGDADALAVRVGTAPVPWFDITIPDASSPTEPADPILVDEAELIVKTYANVEGMPLRARLRDAGVVSIIGDREQTLPAVRALLLQLATHHSPDDLQLAAAFARDRAADWRGFDLLPHAQDPKLFDGPVPARRIAEDGRSLVAVLGASLADRMQAATAARRAGTADRSQSRLVVVLDEHGQNAAPLPVPDRSFGMLGLGITVIHLLDDRLQEPDDVDVRIELGERAALTTGASTPSALRLQFDPDGVSGGSFEAIARSLSAMRLSRAVRSQEAEDVEAFDITELLGFERLDDLRPDKIWKPRRPNDFLRVPFAVDDGGRPVHLDLKESAQLGMGPHGICVGATGSGKSEMLRTLILALAIGHPPEDLSMILVDYKGGAAFAPFAPLPHLAGLIDNLADDPQLTTRARASLQGEVVRRQQMLKDADSAPNITHYRQMRAENPEMAPMPHLFVVIDEFGELLTAEPDFVDLFLQIGRIGRSIGVHLLLSSQRIEAGKLRGLDTYLSYRLGLRTFSEGESQVVLSTPDAFHLPALPGYGFLKVDTSVYQRFRAGYVSGPIRSEPVRRSSDDDEPGRLVYALPTFNGIEEDEESDGGGSSASGLQPVDTGRHLVDEAVDRLRSDDRTVAPVWVAPLPTRLALGQVLDGADTGATALDVVIGLEDRPEQQAQDPWRLDLTRAGGHLWIVGAPGSGRSTLLRTIATSLALTKTPREVAIYGMDLTGGGLRRLEHFPHVGGVATRADRGRLRRLLEELAGMVARREQLFKEHGIDSMAQLRTMHAAGRIPGLDSADIVLLVDGYGALRQDFDELDDAFTQLMSRAASHGVHLVLAMTRSSELRMAHQSLFGTRIELHLNDPADSVIDRKLSKTISKDAKGRALTDRMTLAQVALPTLELVDDEEVAEALEALGRRTRESWSGPAAAPIRLLPLLLDPEALPDAFDEPDTVPLGLRQDTMTTASWDLLGDDQHLIVMGDSKSGKSTVLRLIAHQLVERFSPEELAIAIIDTRGHVPEGIPDGYLAAHAKSVSQAQGLAASIAAELAQRAGRSAAERASAPRIVLLVDDYDIVSAGGTEPLAPLLQHMPAARDLEFHLVIARPIAGASRALYSSTMQMTRDTGGSMLLLSGDRAEGQILPRIYPERFPPGRGRFARRGVPPFVVQVANLQEVEPAPAPAVAAEEPAPSPQPEAAPQPPEETQR</sequence>
<keyword evidence="5 9" id="KW-0547">Nucleotide-binding</keyword>
<keyword evidence="2" id="KW-1003">Cell membrane</keyword>
<dbReference type="InterPro" id="IPR002543">
    <property type="entry name" value="FtsK_dom"/>
</dbReference>
<dbReference type="EMBL" id="BJUU01000028">
    <property type="protein sequence ID" value="GEK81472.1"/>
    <property type="molecule type" value="Genomic_DNA"/>
</dbReference>
<evidence type="ECO:0000256" key="1">
    <source>
        <dbReference type="ARBA" id="ARBA00004651"/>
    </source>
</evidence>
<feature type="transmembrane region" description="Helical" evidence="11">
    <location>
        <begin position="65"/>
        <end position="85"/>
    </location>
</feature>
<evidence type="ECO:0000259" key="12">
    <source>
        <dbReference type="PROSITE" id="PS50901"/>
    </source>
</evidence>
<comment type="caution">
    <text evidence="13">The sequence shown here is derived from an EMBL/GenBank/DDBJ whole genome shotgun (WGS) entry which is preliminary data.</text>
</comment>
<evidence type="ECO:0000256" key="6">
    <source>
        <dbReference type="ARBA" id="ARBA00022840"/>
    </source>
</evidence>
<organism evidence="13 14">
    <name type="scientific">Agrococcus baldri</name>
    <dbReference type="NCBI Taxonomy" id="153730"/>
    <lineage>
        <taxon>Bacteria</taxon>
        <taxon>Bacillati</taxon>
        <taxon>Actinomycetota</taxon>
        <taxon>Actinomycetes</taxon>
        <taxon>Micrococcales</taxon>
        <taxon>Microbacteriaceae</taxon>
        <taxon>Agrococcus</taxon>
    </lineage>
</organism>
<keyword evidence="3 11" id="KW-0812">Transmembrane</keyword>
<accession>A0AA87REY6</accession>
<dbReference type="GO" id="GO:0005886">
    <property type="term" value="C:plasma membrane"/>
    <property type="evidence" value="ECO:0007669"/>
    <property type="project" value="UniProtKB-SubCell"/>
</dbReference>
<protein>
    <submittedName>
        <fullName evidence="13">Type VII secretion protein EccC</fullName>
    </submittedName>
</protein>
<dbReference type="NCBIfam" id="TIGR03925">
    <property type="entry name" value="T7SS_EccC_b"/>
    <property type="match status" value="1"/>
</dbReference>
<keyword evidence="6 9" id="KW-0067">ATP-binding</keyword>
<keyword evidence="8 11" id="KW-0472">Membrane</keyword>
<feature type="compositionally biased region" description="Low complexity" evidence="10">
    <location>
        <begin position="1312"/>
        <end position="1323"/>
    </location>
</feature>
<evidence type="ECO:0000256" key="9">
    <source>
        <dbReference type="PROSITE-ProRule" id="PRU00289"/>
    </source>
</evidence>
<dbReference type="InterPro" id="IPR050206">
    <property type="entry name" value="FtsK/SpoIIIE/SftA"/>
</dbReference>
<dbReference type="GO" id="GO:0005524">
    <property type="term" value="F:ATP binding"/>
    <property type="evidence" value="ECO:0007669"/>
    <property type="project" value="UniProtKB-UniRule"/>
</dbReference>
<evidence type="ECO:0000313" key="14">
    <source>
        <dbReference type="Proteomes" id="UP000321749"/>
    </source>
</evidence>
<feature type="domain" description="FtsK" evidence="12">
    <location>
        <begin position="814"/>
        <end position="1005"/>
    </location>
</feature>
<dbReference type="Pfam" id="PF01580">
    <property type="entry name" value="FtsK_SpoIIIE"/>
    <property type="match status" value="3"/>
</dbReference>
<dbReference type="InterPro" id="IPR027417">
    <property type="entry name" value="P-loop_NTPase"/>
</dbReference>
<evidence type="ECO:0000313" key="13">
    <source>
        <dbReference type="EMBL" id="GEK81472.1"/>
    </source>
</evidence>
<evidence type="ECO:0000256" key="3">
    <source>
        <dbReference type="ARBA" id="ARBA00022692"/>
    </source>
</evidence>
<feature type="domain" description="FtsK" evidence="12">
    <location>
        <begin position="1099"/>
        <end position="1275"/>
    </location>
</feature>
<feature type="binding site" evidence="9">
    <location>
        <begin position="832"/>
        <end position="839"/>
    </location>
    <ligand>
        <name>ATP</name>
        <dbReference type="ChEBI" id="CHEBI:30616"/>
    </ligand>
</feature>
<feature type="region of interest" description="Disordered" evidence="10">
    <location>
        <begin position="1312"/>
        <end position="1341"/>
    </location>
</feature>
<dbReference type="InterPro" id="IPR023836">
    <property type="entry name" value="EccCa-like_Actinobacteria"/>
</dbReference>
<dbReference type="SUPFAM" id="SSF52540">
    <property type="entry name" value="P-loop containing nucleoside triphosphate hydrolases"/>
    <property type="match status" value="3"/>
</dbReference>
<keyword evidence="4" id="KW-0677">Repeat</keyword>
<evidence type="ECO:0000256" key="4">
    <source>
        <dbReference type="ARBA" id="ARBA00022737"/>
    </source>
</evidence>
<feature type="transmembrane region" description="Helical" evidence="11">
    <location>
        <begin position="39"/>
        <end position="58"/>
    </location>
</feature>
<feature type="compositionally biased region" description="Pro residues" evidence="10">
    <location>
        <begin position="1324"/>
        <end position="1341"/>
    </location>
</feature>